<dbReference type="EMBL" id="UINC01008011">
    <property type="protein sequence ID" value="SVA36085.1"/>
    <property type="molecule type" value="Genomic_DNA"/>
</dbReference>
<reference evidence="1" key="1">
    <citation type="submission" date="2018-05" db="EMBL/GenBank/DDBJ databases">
        <authorList>
            <person name="Lanie J.A."/>
            <person name="Ng W.-L."/>
            <person name="Kazmierczak K.M."/>
            <person name="Andrzejewski T.M."/>
            <person name="Davidsen T.M."/>
            <person name="Wayne K.J."/>
            <person name="Tettelin H."/>
            <person name="Glass J.I."/>
            <person name="Rusch D."/>
            <person name="Podicherti R."/>
            <person name="Tsui H.-C.T."/>
            <person name="Winkler M.E."/>
        </authorList>
    </citation>
    <scope>NUCLEOTIDE SEQUENCE</scope>
</reference>
<dbReference type="AlphaFoldDB" id="A0A381V6T5"/>
<accession>A0A381V6T5</accession>
<gene>
    <name evidence="1" type="ORF">METZ01_LOCUS88939</name>
</gene>
<dbReference type="InterPro" id="IPR046150">
    <property type="entry name" value="DUF6152"/>
</dbReference>
<protein>
    <recommendedName>
        <fullName evidence="2">OB domain-containing protein</fullName>
    </recommendedName>
</protein>
<dbReference type="Pfam" id="PF19649">
    <property type="entry name" value="DUF6152"/>
    <property type="match status" value="1"/>
</dbReference>
<proteinExistence type="predicted"/>
<evidence type="ECO:0000313" key="1">
    <source>
        <dbReference type="EMBL" id="SVA36085.1"/>
    </source>
</evidence>
<sequence>MRSRILGTFVFAGVLLLGPKLSLAHHGDAGRYEDDTIDVVGTVVALQLIHPHSSIIFDVTDESGAMVRWRGEFTNPRTLAERYGWTRNTIKPGDKVILTGRQVKGGAAFINLSENSRIVRADTCEEIYKTNSEPERPISCGH</sequence>
<name>A0A381V6T5_9ZZZZ</name>
<evidence type="ECO:0008006" key="2">
    <source>
        <dbReference type="Google" id="ProtNLM"/>
    </source>
</evidence>
<organism evidence="1">
    <name type="scientific">marine metagenome</name>
    <dbReference type="NCBI Taxonomy" id="408172"/>
    <lineage>
        <taxon>unclassified sequences</taxon>
        <taxon>metagenomes</taxon>
        <taxon>ecological metagenomes</taxon>
    </lineage>
</organism>